<keyword evidence="3" id="KW-0808">Transferase</keyword>
<protein>
    <submittedName>
        <fullName evidence="6">LPS glycosyltransferase</fullName>
    </submittedName>
</protein>
<comment type="similarity">
    <text evidence="1">Belongs to the glycosyltransferase group 1 family. Glycosyltransferase 4 subfamily.</text>
</comment>
<evidence type="ECO:0000313" key="6">
    <source>
        <dbReference type="EMBL" id="BCA90238.1"/>
    </source>
</evidence>
<name>A0A6F8SPW8_9GAMM</name>
<dbReference type="CDD" id="cd03801">
    <property type="entry name" value="GT4_PimA-like"/>
    <property type="match status" value="1"/>
</dbReference>
<reference evidence="6 7" key="1">
    <citation type="submission" date="2020-02" db="EMBL/GenBank/DDBJ databases">
        <title>Complete Genome Sequence of Halomonas meridiana strain BAA-801, Isolated from Deep Sea Thermal Vent.</title>
        <authorList>
            <person name="Takahashi Y."/>
            <person name="Takahashi H."/>
            <person name="Galipon J."/>
            <person name="Arakawa K."/>
        </authorList>
    </citation>
    <scope>NUCLEOTIDE SEQUENCE [LARGE SCALE GENOMIC DNA]</scope>
    <source>
        <strain evidence="6 7">Slthf1</strain>
    </source>
</reference>
<dbReference type="SUPFAM" id="SSF53756">
    <property type="entry name" value="UDP-Glycosyltransferase/glycogen phosphorylase"/>
    <property type="match status" value="1"/>
</dbReference>
<dbReference type="InterPro" id="IPR001296">
    <property type="entry name" value="Glyco_trans_1"/>
</dbReference>
<dbReference type="InterPro" id="IPR028098">
    <property type="entry name" value="Glyco_trans_4-like_N"/>
</dbReference>
<keyword evidence="2" id="KW-0328">Glycosyltransferase</keyword>
<feature type="domain" description="Glycosyl transferase family 1" evidence="4">
    <location>
        <begin position="209"/>
        <end position="378"/>
    </location>
</feature>
<dbReference type="Pfam" id="PF00534">
    <property type="entry name" value="Glycos_transf_1"/>
    <property type="match status" value="1"/>
</dbReference>
<dbReference type="Pfam" id="PF13439">
    <property type="entry name" value="Glyco_transf_4"/>
    <property type="match status" value="1"/>
</dbReference>
<proteinExistence type="inferred from homology"/>
<dbReference type="PANTHER" id="PTHR12526">
    <property type="entry name" value="GLYCOSYLTRANSFERASE"/>
    <property type="match status" value="1"/>
</dbReference>
<sequence length="401" mass="44014">MILGPVNSSLYTTRDCIDCLTVRGWVGNTMANKVLQLCLSDGKGGMELYVDRIIEDLQSEGWEVFGICLKDTKVATYMQRNGIPYKAFASNSQALSHVFSIRRWLIEQNISVIHCHKSSDLRLTTLLKALLPKLRIIYTDHVGGQRPKKSPYHRVAYGSVDLVLSISQATHQRNVRNLPLSQERVVCLPHGVDIEKYQPTSDSAAIAAKREALDVPADAVMIGLPGRVTPGKGQDIWVKALLELDPSLNFYALSIGGTDYASGGVEAFYAELQRLIAGNPLADKITFLGHRSDLTDILPVLDVVCIPSENEAFGLTIIESMACGMPIIGSNTGSLPELLSADAGVLVGPFDVPAWREAMDNLIRDAATRKAMGLAARRRVEEHFSNKQHVKRLMEIYSVSA</sequence>
<evidence type="ECO:0000256" key="3">
    <source>
        <dbReference type="ARBA" id="ARBA00022679"/>
    </source>
</evidence>
<dbReference type="GO" id="GO:1901135">
    <property type="term" value="P:carbohydrate derivative metabolic process"/>
    <property type="evidence" value="ECO:0007669"/>
    <property type="project" value="UniProtKB-ARBA"/>
</dbReference>
<accession>A0A6F8SPW8</accession>
<gene>
    <name evidence="6" type="ORF">HMSLTHF_00130</name>
</gene>
<dbReference type="AlphaFoldDB" id="A0A6F8SPW8"/>
<evidence type="ECO:0000259" key="5">
    <source>
        <dbReference type="Pfam" id="PF13439"/>
    </source>
</evidence>
<dbReference type="Proteomes" id="UP000503197">
    <property type="component" value="Chromosome"/>
</dbReference>
<dbReference type="EMBL" id="AP022821">
    <property type="protein sequence ID" value="BCA90238.1"/>
    <property type="molecule type" value="Genomic_DNA"/>
</dbReference>
<feature type="domain" description="Glycosyltransferase subfamily 4-like N-terminal" evidence="5">
    <location>
        <begin position="44"/>
        <end position="195"/>
    </location>
</feature>
<dbReference type="PANTHER" id="PTHR12526:SF640">
    <property type="entry name" value="COLANIC ACID BIOSYNTHESIS GLYCOSYLTRANSFERASE WCAL-RELATED"/>
    <property type="match status" value="1"/>
</dbReference>
<dbReference type="Gene3D" id="3.40.50.2000">
    <property type="entry name" value="Glycogen Phosphorylase B"/>
    <property type="match status" value="2"/>
</dbReference>
<organism evidence="6 7">
    <name type="scientific">Vreelandella aquamarina</name>
    <dbReference type="NCBI Taxonomy" id="77097"/>
    <lineage>
        <taxon>Bacteria</taxon>
        <taxon>Pseudomonadati</taxon>
        <taxon>Pseudomonadota</taxon>
        <taxon>Gammaproteobacteria</taxon>
        <taxon>Oceanospirillales</taxon>
        <taxon>Halomonadaceae</taxon>
        <taxon>Vreelandella</taxon>
    </lineage>
</organism>
<evidence type="ECO:0000256" key="2">
    <source>
        <dbReference type="ARBA" id="ARBA00022676"/>
    </source>
</evidence>
<dbReference type="GO" id="GO:0016757">
    <property type="term" value="F:glycosyltransferase activity"/>
    <property type="evidence" value="ECO:0007669"/>
    <property type="project" value="UniProtKB-KW"/>
</dbReference>
<evidence type="ECO:0000313" key="7">
    <source>
        <dbReference type="Proteomes" id="UP000503197"/>
    </source>
</evidence>
<evidence type="ECO:0000256" key="1">
    <source>
        <dbReference type="ARBA" id="ARBA00009481"/>
    </source>
</evidence>
<evidence type="ECO:0000259" key="4">
    <source>
        <dbReference type="Pfam" id="PF00534"/>
    </source>
</evidence>